<dbReference type="VEuPathDB" id="FungiDB:ASPFODRAFT_38393"/>
<gene>
    <name evidence="1" type="ORF">ASPFODRAFT_38393</name>
</gene>
<accession>A0A1M3T0F2</accession>
<dbReference type="Proteomes" id="UP000184063">
    <property type="component" value="Unassembled WGS sequence"/>
</dbReference>
<sequence length="309" mass="34706">MDYPCVKLFSGENLSFSWTSSFKEARDSDLGAFLHQCRTAISSIETELKQRQKQPRRSHLKILEEHCESLKACATGIETSQELNDKQAKQAKIAVEIITRSQTTRFEKTYQDILNDISRLCGPEFVLLCAAALGKHKISHLNKLDRLRLLDHLKKKESELKVSRLSALVDIYKIPRISGHQKRTCNEGPEAAHTDASDAQVMFRQSAMHFDTELSGIYPGASTTITPRASGLDSISGSSSDFERLPPPINPGPIGGCDWNVLYTTPRDETECQSQRDVLNISALNFDLYPRSDADNVWSYLHTGFAPRY</sequence>
<dbReference type="EMBL" id="KV878259">
    <property type="protein sequence ID" value="OJZ80206.1"/>
    <property type="molecule type" value="Genomic_DNA"/>
</dbReference>
<dbReference type="AlphaFoldDB" id="A0A1M3T0F2"/>
<name>A0A1M3T0F2_ASPLC</name>
<protein>
    <submittedName>
        <fullName evidence="1">Uncharacterized protein</fullName>
    </submittedName>
</protein>
<organism evidence="1 2">
    <name type="scientific">Aspergillus luchuensis (strain CBS 106.47)</name>
    <dbReference type="NCBI Taxonomy" id="1137211"/>
    <lineage>
        <taxon>Eukaryota</taxon>
        <taxon>Fungi</taxon>
        <taxon>Dikarya</taxon>
        <taxon>Ascomycota</taxon>
        <taxon>Pezizomycotina</taxon>
        <taxon>Eurotiomycetes</taxon>
        <taxon>Eurotiomycetidae</taxon>
        <taxon>Eurotiales</taxon>
        <taxon>Aspergillaceae</taxon>
        <taxon>Aspergillus</taxon>
        <taxon>Aspergillus subgen. Circumdati</taxon>
    </lineage>
</organism>
<proteinExistence type="predicted"/>
<reference evidence="2" key="1">
    <citation type="journal article" date="2017" name="Genome Biol.">
        <title>Comparative genomics reveals high biological diversity and specific adaptations in the industrially and medically important fungal genus Aspergillus.</title>
        <authorList>
            <person name="de Vries R.P."/>
            <person name="Riley R."/>
            <person name="Wiebenga A."/>
            <person name="Aguilar-Osorio G."/>
            <person name="Amillis S."/>
            <person name="Uchima C.A."/>
            <person name="Anderluh G."/>
            <person name="Asadollahi M."/>
            <person name="Askin M."/>
            <person name="Barry K."/>
            <person name="Battaglia E."/>
            <person name="Bayram O."/>
            <person name="Benocci T."/>
            <person name="Braus-Stromeyer S.A."/>
            <person name="Caldana C."/>
            <person name="Canovas D."/>
            <person name="Cerqueira G.C."/>
            <person name="Chen F."/>
            <person name="Chen W."/>
            <person name="Choi C."/>
            <person name="Clum A."/>
            <person name="Dos Santos R.A."/>
            <person name="Damasio A.R."/>
            <person name="Diallinas G."/>
            <person name="Emri T."/>
            <person name="Fekete E."/>
            <person name="Flipphi M."/>
            <person name="Freyberg S."/>
            <person name="Gallo A."/>
            <person name="Gournas C."/>
            <person name="Habgood R."/>
            <person name="Hainaut M."/>
            <person name="Harispe M.L."/>
            <person name="Henrissat B."/>
            <person name="Hilden K.S."/>
            <person name="Hope R."/>
            <person name="Hossain A."/>
            <person name="Karabika E."/>
            <person name="Karaffa L."/>
            <person name="Karanyi Z."/>
            <person name="Krasevec N."/>
            <person name="Kuo A."/>
            <person name="Kusch H."/>
            <person name="LaButti K."/>
            <person name="Lagendijk E.L."/>
            <person name="Lapidus A."/>
            <person name="Levasseur A."/>
            <person name="Lindquist E."/>
            <person name="Lipzen A."/>
            <person name="Logrieco A.F."/>
            <person name="MacCabe A."/>
            <person name="Maekelae M.R."/>
            <person name="Malavazi I."/>
            <person name="Melin P."/>
            <person name="Meyer V."/>
            <person name="Mielnichuk N."/>
            <person name="Miskei M."/>
            <person name="Molnar A.P."/>
            <person name="Mule G."/>
            <person name="Ngan C.Y."/>
            <person name="Orejas M."/>
            <person name="Orosz E."/>
            <person name="Ouedraogo J.P."/>
            <person name="Overkamp K.M."/>
            <person name="Park H.-S."/>
            <person name="Perrone G."/>
            <person name="Piumi F."/>
            <person name="Punt P.J."/>
            <person name="Ram A.F."/>
            <person name="Ramon A."/>
            <person name="Rauscher S."/>
            <person name="Record E."/>
            <person name="Riano-Pachon D.M."/>
            <person name="Robert V."/>
            <person name="Roehrig J."/>
            <person name="Ruller R."/>
            <person name="Salamov A."/>
            <person name="Salih N.S."/>
            <person name="Samson R.A."/>
            <person name="Sandor E."/>
            <person name="Sanguinetti M."/>
            <person name="Schuetze T."/>
            <person name="Sepcic K."/>
            <person name="Shelest E."/>
            <person name="Sherlock G."/>
            <person name="Sophianopoulou V."/>
            <person name="Squina F.M."/>
            <person name="Sun H."/>
            <person name="Susca A."/>
            <person name="Todd R.B."/>
            <person name="Tsang A."/>
            <person name="Unkles S.E."/>
            <person name="van de Wiele N."/>
            <person name="van Rossen-Uffink D."/>
            <person name="Oliveira J.V."/>
            <person name="Vesth T.C."/>
            <person name="Visser J."/>
            <person name="Yu J.-H."/>
            <person name="Zhou M."/>
            <person name="Andersen M.R."/>
            <person name="Archer D.B."/>
            <person name="Baker S.E."/>
            <person name="Benoit I."/>
            <person name="Brakhage A.A."/>
            <person name="Braus G.H."/>
            <person name="Fischer R."/>
            <person name="Frisvad J.C."/>
            <person name="Goldman G.H."/>
            <person name="Houbraken J."/>
            <person name="Oakley B."/>
            <person name="Pocsi I."/>
            <person name="Scazzocchio C."/>
            <person name="Seiboth B."/>
            <person name="vanKuyk P.A."/>
            <person name="Wortman J."/>
            <person name="Dyer P.S."/>
            <person name="Grigoriev I.V."/>
        </authorList>
    </citation>
    <scope>NUCLEOTIDE SEQUENCE [LARGE SCALE GENOMIC DNA]</scope>
    <source>
        <strain evidence="2">CBS 106.47</strain>
    </source>
</reference>
<evidence type="ECO:0000313" key="1">
    <source>
        <dbReference type="EMBL" id="OJZ80206.1"/>
    </source>
</evidence>
<evidence type="ECO:0000313" key="2">
    <source>
        <dbReference type="Proteomes" id="UP000184063"/>
    </source>
</evidence>